<name>A0AAV1PIN8_SCOSC</name>
<evidence type="ECO:0000256" key="5">
    <source>
        <dbReference type="SAM" id="SignalP"/>
    </source>
</evidence>
<feature type="domain" description="Ig-like" evidence="6">
    <location>
        <begin position="207"/>
        <end position="282"/>
    </location>
</feature>
<dbReference type="PRINTS" id="PR01638">
    <property type="entry name" value="MHCCLASSI"/>
</dbReference>
<dbReference type="SUPFAM" id="SSF54452">
    <property type="entry name" value="MHC antigen-recognition domain"/>
    <property type="match status" value="1"/>
</dbReference>
<dbReference type="InterPro" id="IPR013783">
    <property type="entry name" value="Ig-like_fold"/>
</dbReference>
<organism evidence="7 8">
    <name type="scientific">Scomber scombrus</name>
    <name type="common">Atlantic mackerel</name>
    <name type="synonym">Scomber vernalis</name>
    <dbReference type="NCBI Taxonomy" id="13677"/>
    <lineage>
        <taxon>Eukaryota</taxon>
        <taxon>Metazoa</taxon>
        <taxon>Chordata</taxon>
        <taxon>Craniata</taxon>
        <taxon>Vertebrata</taxon>
        <taxon>Euteleostomi</taxon>
        <taxon>Actinopterygii</taxon>
        <taxon>Neopterygii</taxon>
        <taxon>Teleostei</taxon>
        <taxon>Neoteleostei</taxon>
        <taxon>Acanthomorphata</taxon>
        <taxon>Pelagiaria</taxon>
        <taxon>Scombriformes</taxon>
        <taxon>Scombridae</taxon>
        <taxon>Scomber</taxon>
    </lineage>
</organism>
<dbReference type="InterPro" id="IPR011161">
    <property type="entry name" value="MHC_I-like_Ag-recog"/>
</dbReference>
<dbReference type="SUPFAM" id="SSF48726">
    <property type="entry name" value="Immunoglobulin"/>
    <property type="match status" value="1"/>
</dbReference>
<evidence type="ECO:0000256" key="1">
    <source>
        <dbReference type="ARBA" id="ARBA00023180"/>
    </source>
</evidence>
<gene>
    <name evidence="7" type="ORF">FSCOSCO3_A005311</name>
</gene>
<keyword evidence="4" id="KW-0812">Transmembrane</keyword>
<dbReference type="InterPro" id="IPR037055">
    <property type="entry name" value="MHC_I-like_Ag-recog_sf"/>
</dbReference>
<feature type="region of interest" description="Disordered" evidence="3">
    <location>
        <begin position="341"/>
        <end position="365"/>
    </location>
</feature>
<evidence type="ECO:0000256" key="4">
    <source>
        <dbReference type="SAM" id="Phobius"/>
    </source>
</evidence>
<evidence type="ECO:0000313" key="7">
    <source>
        <dbReference type="EMBL" id="CAK6971633.1"/>
    </source>
</evidence>
<keyword evidence="1" id="KW-0325">Glycoprotein</keyword>
<proteinExistence type="inferred from homology"/>
<comment type="similarity">
    <text evidence="2">Belongs to the MHC class I family.</text>
</comment>
<evidence type="ECO:0000313" key="8">
    <source>
        <dbReference type="Proteomes" id="UP001314229"/>
    </source>
</evidence>
<evidence type="ECO:0000256" key="3">
    <source>
        <dbReference type="SAM" id="MobiDB-lite"/>
    </source>
</evidence>
<keyword evidence="8" id="KW-1185">Reference proteome</keyword>
<dbReference type="Proteomes" id="UP001314229">
    <property type="component" value="Unassembled WGS sequence"/>
</dbReference>
<dbReference type="Gene3D" id="3.30.500.10">
    <property type="entry name" value="MHC class I-like antigen recognition-like"/>
    <property type="match status" value="1"/>
</dbReference>
<evidence type="ECO:0000256" key="2">
    <source>
        <dbReference type="RuleBase" id="RU004439"/>
    </source>
</evidence>
<sequence>MLQKTMKTFVALGVILLGIHSAAAVTHSLHYFYTASSGIPGFPEFLTVGLVDGQPISYYDSVIKKEIPKQDWMAKTEGPEYWERQTQVSIGTELTFKNNIDIAKQRFNQTGGGHVFQNMYGCEWDDETGDVNGYDQYGYDGEDYIALDLKTETWIAPKQQAFATKNKWDNNKAWIAQDKNYLTQICVDWLKKYVNYGKSSLMRTELPSTHSLLQKTPSSPVSCFATGFYPDRAEIFWRKDGDQLHENVEPGEILPNPDGSFQMSVELYLSSVTPEDWRRYECVFQLSGVKDIVIKLDKAVIRTNEVPSGFPVGAVIGGVVVLLLLVVGIVGFFLWKKNKKGKEGFKPANTSDSGSDNSQQQIPKA</sequence>
<dbReference type="GO" id="GO:0005615">
    <property type="term" value="C:extracellular space"/>
    <property type="evidence" value="ECO:0007669"/>
    <property type="project" value="TreeGrafter"/>
</dbReference>
<protein>
    <submittedName>
        <fullName evidence="7">H-2 class I histocompatibility antigen, Q9 alpha chain-like</fullName>
    </submittedName>
</protein>
<dbReference type="FunFam" id="3.30.500.10:FF:000001">
    <property type="entry name" value="H-2 class I histocompatibility antigen, alpha chain"/>
    <property type="match status" value="1"/>
</dbReference>
<dbReference type="EMBL" id="CAWUFR010000181">
    <property type="protein sequence ID" value="CAK6971633.1"/>
    <property type="molecule type" value="Genomic_DNA"/>
</dbReference>
<dbReference type="InterPro" id="IPR036179">
    <property type="entry name" value="Ig-like_dom_sf"/>
</dbReference>
<feature type="signal peptide" evidence="5">
    <location>
        <begin position="1"/>
        <end position="24"/>
    </location>
</feature>
<dbReference type="InterPro" id="IPR011162">
    <property type="entry name" value="MHC_I/II-like_Ag-recog"/>
</dbReference>
<dbReference type="GO" id="GO:0009897">
    <property type="term" value="C:external side of plasma membrane"/>
    <property type="evidence" value="ECO:0007669"/>
    <property type="project" value="TreeGrafter"/>
</dbReference>
<feature type="transmembrane region" description="Helical" evidence="4">
    <location>
        <begin position="310"/>
        <end position="335"/>
    </location>
</feature>
<dbReference type="Pfam" id="PF07654">
    <property type="entry name" value="C1-set"/>
    <property type="match status" value="1"/>
</dbReference>
<dbReference type="PROSITE" id="PS50835">
    <property type="entry name" value="IG_LIKE"/>
    <property type="match status" value="1"/>
</dbReference>
<dbReference type="SMART" id="SM00407">
    <property type="entry name" value="IGc1"/>
    <property type="match status" value="1"/>
</dbReference>
<feature type="chain" id="PRO_5043875184" evidence="5">
    <location>
        <begin position="25"/>
        <end position="365"/>
    </location>
</feature>
<dbReference type="InterPro" id="IPR003597">
    <property type="entry name" value="Ig_C1-set"/>
</dbReference>
<dbReference type="PANTHER" id="PTHR16675">
    <property type="entry name" value="MHC CLASS I-RELATED"/>
    <property type="match status" value="1"/>
</dbReference>
<reference evidence="7 8" key="1">
    <citation type="submission" date="2024-01" db="EMBL/GenBank/DDBJ databases">
        <authorList>
            <person name="Alioto T."/>
            <person name="Alioto T."/>
            <person name="Gomez Garrido J."/>
        </authorList>
    </citation>
    <scope>NUCLEOTIDE SEQUENCE [LARGE SCALE GENOMIC DNA]</scope>
</reference>
<evidence type="ECO:0000259" key="6">
    <source>
        <dbReference type="PROSITE" id="PS50835"/>
    </source>
</evidence>
<feature type="compositionally biased region" description="Polar residues" evidence="3">
    <location>
        <begin position="348"/>
        <end position="365"/>
    </location>
</feature>
<dbReference type="InterPro" id="IPR001039">
    <property type="entry name" value="MHC_I_a_a1/a2"/>
</dbReference>
<dbReference type="InterPro" id="IPR007110">
    <property type="entry name" value="Ig-like_dom"/>
</dbReference>
<dbReference type="Pfam" id="PF00129">
    <property type="entry name" value="MHC_I"/>
    <property type="match status" value="1"/>
</dbReference>
<keyword evidence="4" id="KW-0472">Membrane</keyword>
<keyword evidence="5" id="KW-0732">Signal</keyword>
<accession>A0AAV1PIN8</accession>
<comment type="caution">
    <text evidence="7">The sequence shown here is derived from an EMBL/GenBank/DDBJ whole genome shotgun (WGS) entry which is preliminary data.</text>
</comment>
<dbReference type="Gene3D" id="2.60.40.10">
    <property type="entry name" value="Immunoglobulins"/>
    <property type="match status" value="1"/>
</dbReference>
<dbReference type="PANTHER" id="PTHR16675:SF237">
    <property type="entry name" value="MHC CLASS I ANTIGEN TRANSCRIPT VARIANT 1-RELATED"/>
    <property type="match status" value="1"/>
</dbReference>
<keyword evidence="4" id="KW-1133">Transmembrane helix</keyword>
<dbReference type="AlphaFoldDB" id="A0AAV1PIN8"/>
<dbReference type="GO" id="GO:0006955">
    <property type="term" value="P:immune response"/>
    <property type="evidence" value="ECO:0007669"/>
    <property type="project" value="TreeGrafter"/>
</dbReference>
<dbReference type="InterPro" id="IPR050208">
    <property type="entry name" value="MHC_class-I_related"/>
</dbReference>